<keyword evidence="3" id="KW-0614">Plasmid</keyword>
<feature type="region of interest" description="Disordered" evidence="1">
    <location>
        <begin position="24"/>
        <end position="61"/>
    </location>
</feature>
<organism evidence="3 5">
    <name type="scientific">Rhizobium phaseoli</name>
    <dbReference type="NCBI Taxonomy" id="396"/>
    <lineage>
        <taxon>Bacteria</taxon>
        <taxon>Pseudomonadati</taxon>
        <taxon>Pseudomonadota</taxon>
        <taxon>Alphaproteobacteria</taxon>
        <taxon>Hyphomicrobiales</taxon>
        <taxon>Rhizobiaceae</taxon>
        <taxon>Rhizobium/Agrobacterium group</taxon>
        <taxon>Rhizobium</taxon>
    </lineage>
</organism>
<dbReference type="RefSeq" id="WP_016737114.1">
    <property type="nucleotide sequence ID" value="NZ_CP013524.1"/>
</dbReference>
<evidence type="ECO:0000313" key="2">
    <source>
        <dbReference type="EMBL" id="ANL87304.1"/>
    </source>
</evidence>
<dbReference type="EMBL" id="CP064933">
    <property type="protein sequence ID" value="QPK11554.1"/>
    <property type="molecule type" value="Genomic_DNA"/>
</dbReference>
<dbReference type="GeneID" id="45959792"/>
<name>A0A192TGG5_9HYPH</name>
<reference evidence="2 4" key="1">
    <citation type="submission" date="2015-11" db="EMBL/GenBank/DDBJ databases">
        <title>The limits of bacterial species coexistence and the symbiotic plasmid transference in sympatric Rhizobium populations.</title>
        <authorList>
            <person name="Perez-Carrascal O.M."/>
            <person name="VanInsberghe D."/>
            <person name="Juarez S."/>
            <person name="Polz M.F."/>
            <person name="Vinuesa P."/>
            <person name="Gonzalez V."/>
        </authorList>
    </citation>
    <scope>NUCLEOTIDE SEQUENCE [LARGE SCALE GENOMIC DNA]</scope>
    <source>
        <strain evidence="2 4">N771</strain>
        <plasmid evidence="2 4">pRphaN771b</plasmid>
    </source>
</reference>
<evidence type="ECO:0000313" key="3">
    <source>
        <dbReference type="EMBL" id="QPK11554.1"/>
    </source>
</evidence>
<accession>A0A192TGG5</accession>
<dbReference type="EMBL" id="CP013570">
    <property type="protein sequence ID" value="ANL87304.1"/>
    <property type="molecule type" value="Genomic_DNA"/>
</dbReference>
<evidence type="ECO:0000313" key="4">
    <source>
        <dbReference type="Proteomes" id="UP000078551"/>
    </source>
</evidence>
<protein>
    <submittedName>
        <fullName evidence="3">Uncharacterized protein</fullName>
    </submittedName>
</protein>
<proteinExistence type="predicted"/>
<evidence type="ECO:0000313" key="5">
    <source>
        <dbReference type="Proteomes" id="UP000540266"/>
    </source>
</evidence>
<sequence length="61" mass="6609">MTAHDHNPILGLYGTPRAVIRSRVSARAQPMPASSEQDDPAKIGNSIVSLTSLKDHKQTSR</sequence>
<dbReference type="AlphaFoldDB" id="A0A192TGG5"/>
<dbReference type="KEGG" id="rpha:AMC79_PA00166"/>
<geneLocation type="plasmid" evidence="2 4">
    <name>pRphaN771b</name>
</geneLocation>
<keyword evidence="4" id="KW-1185">Reference proteome</keyword>
<gene>
    <name evidence="2" type="ORF">AMC81_PB00166</name>
    <name evidence="3" type="ORF">HER27_024750</name>
</gene>
<dbReference type="Proteomes" id="UP000078551">
    <property type="component" value="Plasmid pRphaN771b"/>
</dbReference>
<geneLocation type="plasmid" evidence="3 5">
    <name>pBS3b</name>
</geneLocation>
<reference evidence="3 5" key="2">
    <citation type="submission" date="2020-11" db="EMBL/GenBank/DDBJ databases">
        <title>Indigenous Rhizobia Nodulating Common beans in Western Kenya.</title>
        <authorList>
            <person name="Wekesa C.S."/>
            <person name="Oelmueller R."/>
            <person name="Furch A.C."/>
        </authorList>
    </citation>
    <scope>NUCLEOTIDE SEQUENCE [LARGE SCALE GENOMIC DNA]</scope>
    <source>
        <strain evidence="5">BS3</strain>
        <strain evidence="3">S3</strain>
        <plasmid evidence="3 5">pBS3b</plasmid>
    </source>
</reference>
<dbReference type="Proteomes" id="UP000540266">
    <property type="component" value="Plasmid pBS3b"/>
</dbReference>
<evidence type="ECO:0000256" key="1">
    <source>
        <dbReference type="SAM" id="MobiDB-lite"/>
    </source>
</evidence>